<feature type="transmembrane region" description="Helical" evidence="1">
    <location>
        <begin position="332"/>
        <end position="351"/>
    </location>
</feature>
<organism evidence="2 3">
    <name type="scientific">Desulfovibrio ferrophilus</name>
    <dbReference type="NCBI Taxonomy" id="241368"/>
    <lineage>
        <taxon>Bacteria</taxon>
        <taxon>Pseudomonadati</taxon>
        <taxon>Thermodesulfobacteriota</taxon>
        <taxon>Desulfovibrionia</taxon>
        <taxon>Desulfovibrionales</taxon>
        <taxon>Desulfovibrionaceae</taxon>
        <taxon>Desulfovibrio</taxon>
    </lineage>
</organism>
<keyword evidence="1" id="KW-0472">Membrane</keyword>
<dbReference type="KEGG" id="dfl:DFE_0651"/>
<dbReference type="Pfam" id="PF16983">
    <property type="entry name" value="MFS_MOT1"/>
    <property type="match status" value="2"/>
</dbReference>
<feature type="transmembrane region" description="Helical" evidence="1">
    <location>
        <begin position="264"/>
        <end position="282"/>
    </location>
</feature>
<feature type="transmembrane region" description="Helical" evidence="1">
    <location>
        <begin position="219"/>
        <end position="243"/>
    </location>
</feature>
<feature type="transmembrane region" description="Helical" evidence="1">
    <location>
        <begin position="180"/>
        <end position="199"/>
    </location>
</feature>
<proteinExistence type="predicted"/>
<feature type="transmembrane region" description="Helical" evidence="1">
    <location>
        <begin position="79"/>
        <end position="98"/>
    </location>
</feature>
<gene>
    <name evidence="2" type="ORF">DFE_0651</name>
</gene>
<feature type="transmembrane region" description="Helical" evidence="1">
    <location>
        <begin position="155"/>
        <end position="173"/>
    </location>
</feature>
<feature type="transmembrane region" description="Helical" evidence="1">
    <location>
        <begin position="363"/>
        <end position="387"/>
    </location>
</feature>
<feature type="transmembrane region" description="Helical" evidence="1">
    <location>
        <begin position="12"/>
        <end position="30"/>
    </location>
</feature>
<dbReference type="InterPro" id="IPR031563">
    <property type="entry name" value="MOT1/MOT2"/>
</dbReference>
<evidence type="ECO:0000313" key="2">
    <source>
        <dbReference type="EMBL" id="BBD07377.1"/>
    </source>
</evidence>
<dbReference type="GO" id="GO:0015098">
    <property type="term" value="F:molybdate ion transmembrane transporter activity"/>
    <property type="evidence" value="ECO:0007669"/>
    <property type="project" value="InterPro"/>
</dbReference>
<evidence type="ECO:0000313" key="3">
    <source>
        <dbReference type="Proteomes" id="UP000269883"/>
    </source>
</evidence>
<evidence type="ECO:0000256" key="1">
    <source>
        <dbReference type="SAM" id="Phobius"/>
    </source>
</evidence>
<dbReference type="RefSeq" id="WP_126376577.1">
    <property type="nucleotide sequence ID" value="NZ_AP017378.1"/>
</dbReference>
<dbReference type="PANTHER" id="PTHR31970">
    <property type="match status" value="1"/>
</dbReference>
<keyword evidence="1" id="KW-0812">Transmembrane</keyword>
<dbReference type="AlphaFoldDB" id="A0A2Z6AVW1"/>
<sequence length="395" mass="41193">MTYRLSKLEIAGSLADLGVILPIAVGMIMVNQLSPQGVFLSVGLFYIASGIYFGTTTPVQPMKVMGSYAITMGLASSEVHAASLTVGVTLFLIGLSGSMKRIIRIIPKPVIRGIQLSTGILLMAQSVRFVLGEAPLQQLRHSAEPFLSVTKLGPVPINWLLGLAAMGLTMALLTSKRFPAGLVVIGFGILSGLLLGAATDGIALAPQLPSLMPEGMPSLDMLVAVFIALTLPQLPMTLGNAVIANADLAKEYFGDDARRTTPKALCLSMGLANLGSFLLGGIPMCHGAGGLAAHYRFGARTAGSNMFIGGLFVITALLLGDTILDAVRLIPLSVLGVLLFFAGSQLALTILDMKTRQDLFICVTVLGITLASNLAVGFILGAALAALMRSGRFTP</sequence>
<feature type="transmembrane region" description="Helical" evidence="1">
    <location>
        <begin position="37"/>
        <end position="59"/>
    </location>
</feature>
<feature type="transmembrane region" description="Helical" evidence="1">
    <location>
        <begin position="302"/>
        <end position="320"/>
    </location>
</feature>
<name>A0A2Z6AVW1_9BACT</name>
<keyword evidence="1" id="KW-1133">Transmembrane helix</keyword>
<reference evidence="2 3" key="1">
    <citation type="journal article" date="2018" name="Sci. Adv.">
        <title>Multi-heme cytochromes provide a pathway for survival in energy-limited environments.</title>
        <authorList>
            <person name="Deng X."/>
            <person name="Dohmae N."/>
            <person name="Nealson K.H."/>
            <person name="Hashimoto K."/>
            <person name="Okamoto A."/>
        </authorList>
    </citation>
    <scope>NUCLEOTIDE SEQUENCE [LARGE SCALE GENOMIC DNA]</scope>
    <source>
        <strain evidence="2 3">IS5</strain>
    </source>
</reference>
<dbReference type="EMBL" id="AP017378">
    <property type="protein sequence ID" value="BBD07377.1"/>
    <property type="molecule type" value="Genomic_DNA"/>
</dbReference>
<feature type="transmembrane region" description="Helical" evidence="1">
    <location>
        <begin position="110"/>
        <end position="131"/>
    </location>
</feature>
<dbReference type="PANTHER" id="PTHR31970:SF9">
    <property type="entry name" value="MOLYBDATE TRANSPORTER 2"/>
    <property type="match status" value="1"/>
</dbReference>
<dbReference type="Proteomes" id="UP000269883">
    <property type="component" value="Chromosome"/>
</dbReference>
<dbReference type="OrthoDB" id="7361398at2"/>
<keyword evidence="3" id="KW-1185">Reference proteome</keyword>
<accession>A0A2Z6AVW1</accession>
<protein>
    <submittedName>
        <fullName evidence="2">Sulfate transporter</fullName>
    </submittedName>
</protein>